<dbReference type="InterPro" id="IPR001128">
    <property type="entry name" value="Cyt_P450"/>
</dbReference>
<dbReference type="Pfam" id="PF00067">
    <property type="entry name" value="p450"/>
    <property type="match status" value="1"/>
</dbReference>
<dbReference type="InterPro" id="IPR036396">
    <property type="entry name" value="Cyt_P450_sf"/>
</dbReference>
<organism evidence="15 16">
    <name type="scientific">Sipha flava</name>
    <name type="common">yellow sugarcane aphid</name>
    <dbReference type="NCBI Taxonomy" id="143950"/>
    <lineage>
        <taxon>Eukaryota</taxon>
        <taxon>Metazoa</taxon>
        <taxon>Ecdysozoa</taxon>
        <taxon>Arthropoda</taxon>
        <taxon>Hexapoda</taxon>
        <taxon>Insecta</taxon>
        <taxon>Pterygota</taxon>
        <taxon>Neoptera</taxon>
        <taxon>Paraneoptera</taxon>
        <taxon>Hemiptera</taxon>
        <taxon>Sternorrhyncha</taxon>
        <taxon>Aphidomorpha</taxon>
        <taxon>Aphidoidea</taxon>
        <taxon>Aphididae</taxon>
        <taxon>Sipha</taxon>
    </lineage>
</organism>
<dbReference type="GO" id="GO:0016705">
    <property type="term" value="F:oxidoreductase activity, acting on paired donors, with incorporation or reduction of molecular oxygen"/>
    <property type="evidence" value="ECO:0007669"/>
    <property type="project" value="InterPro"/>
</dbReference>
<dbReference type="OrthoDB" id="2789670at2759"/>
<dbReference type="RefSeq" id="XP_025407084.1">
    <property type="nucleotide sequence ID" value="XM_025551299.1"/>
</dbReference>
<name>A0A8B8F8C1_9HEMI</name>
<dbReference type="GO" id="GO:0020037">
    <property type="term" value="F:heme binding"/>
    <property type="evidence" value="ECO:0007669"/>
    <property type="project" value="InterPro"/>
</dbReference>
<keyword evidence="5 13" id="KW-0349">Heme</keyword>
<keyword evidence="6 13" id="KW-0479">Metal-binding</keyword>
<dbReference type="InterPro" id="IPR002401">
    <property type="entry name" value="Cyt_P450_E_grp-I"/>
</dbReference>
<evidence type="ECO:0000256" key="14">
    <source>
        <dbReference type="RuleBase" id="RU000461"/>
    </source>
</evidence>
<reference evidence="16" key="1">
    <citation type="submission" date="2025-08" db="UniProtKB">
        <authorList>
            <consortium name="RefSeq"/>
        </authorList>
    </citation>
    <scope>IDENTIFICATION</scope>
    <source>
        <tissue evidence="16">Whole body</tissue>
    </source>
</reference>
<dbReference type="PRINTS" id="PR00463">
    <property type="entry name" value="EP450I"/>
</dbReference>
<evidence type="ECO:0000313" key="15">
    <source>
        <dbReference type="Proteomes" id="UP000694846"/>
    </source>
</evidence>
<dbReference type="PANTHER" id="PTHR24292">
    <property type="entry name" value="CYTOCHROME P450"/>
    <property type="match status" value="1"/>
</dbReference>
<proteinExistence type="inferred from homology"/>
<evidence type="ECO:0000256" key="2">
    <source>
        <dbReference type="ARBA" id="ARBA00004174"/>
    </source>
</evidence>
<dbReference type="PANTHER" id="PTHR24292:SF54">
    <property type="entry name" value="CYP9F3-RELATED"/>
    <property type="match status" value="1"/>
</dbReference>
<dbReference type="FunFam" id="1.10.630.10:FF:000042">
    <property type="entry name" value="Cytochrome P450"/>
    <property type="match status" value="1"/>
</dbReference>
<sequence length="510" mass="58611">MISSWPTVLAATIPLLVAAAYLAYRYSTYYYGYWAERGVPHAEPTTLLGHFARPILGRENSAFTVDSHYRRFGGHRYFGMYQLRHPILVLRDPELAHAVLTKDFASFHDRLTSRTSFKHDQLFSNVVNLTGDRWKAVRAKLTPTFTTARLKTMFADLYVCTDRLMNKLSLLTSDDQGVVNVTDIISKFTIDTIGRCAFGLDCNSLFDSNSEFQRAGEAVFRPTVKMLLHNFMRLIDIGWLIDLLRLRSMPDYVYEFYLNIFHDTLKLRDTEVEDRNDFVSILIKLRNKEKENNNKVELFTDEVLASNAFIFFAAGFETTATTMSYCLYELALNKDIQTKLREQIKLMMNENDGKLTYDGIKNIKYLDMIINETLRMHPPVAVTIRVCTKKYKLPDSDLTLDVGTKVFIPLYSYHNDPKYYPNPKVFDPLRFTEENKASIPNGAYLPFGDGPRICIGKRFAIMEAKTGLAEIISRFEVLPSKDIQIPIQINPHAFVLTPSSPIRLLLKKIN</sequence>
<accession>A0A8B8F8C1</accession>
<evidence type="ECO:0000256" key="4">
    <source>
        <dbReference type="ARBA" id="ARBA00010617"/>
    </source>
</evidence>
<dbReference type="InterPro" id="IPR017972">
    <property type="entry name" value="Cyt_P450_CS"/>
</dbReference>
<evidence type="ECO:0000256" key="13">
    <source>
        <dbReference type="PIRSR" id="PIRSR602401-1"/>
    </source>
</evidence>
<keyword evidence="9 14" id="KW-0560">Oxidoreductase</keyword>
<dbReference type="GO" id="GO:0005789">
    <property type="term" value="C:endoplasmic reticulum membrane"/>
    <property type="evidence" value="ECO:0007669"/>
    <property type="project" value="UniProtKB-SubCell"/>
</dbReference>
<comment type="subcellular location">
    <subcellularLocation>
        <location evidence="3">Endoplasmic reticulum membrane</location>
        <topology evidence="3">Peripheral membrane protein</topology>
    </subcellularLocation>
    <subcellularLocation>
        <location evidence="2">Microsome membrane</location>
        <topology evidence="2">Peripheral membrane protein</topology>
    </subcellularLocation>
</comment>
<evidence type="ECO:0000256" key="1">
    <source>
        <dbReference type="ARBA" id="ARBA00001971"/>
    </source>
</evidence>
<dbReference type="InterPro" id="IPR050476">
    <property type="entry name" value="Insect_CytP450_Detox"/>
</dbReference>
<evidence type="ECO:0000256" key="6">
    <source>
        <dbReference type="ARBA" id="ARBA00022723"/>
    </source>
</evidence>
<evidence type="ECO:0000256" key="10">
    <source>
        <dbReference type="ARBA" id="ARBA00023004"/>
    </source>
</evidence>
<dbReference type="GO" id="GO:0004497">
    <property type="term" value="F:monooxygenase activity"/>
    <property type="evidence" value="ECO:0007669"/>
    <property type="project" value="UniProtKB-KW"/>
</dbReference>
<dbReference type="PROSITE" id="PS00086">
    <property type="entry name" value="CYTOCHROME_P450"/>
    <property type="match status" value="1"/>
</dbReference>
<dbReference type="GeneID" id="112681032"/>
<dbReference type="Proteomes" id="UP000694846">
    <property type="component" value="Unplaced"/>
</dbReference>
<dbReference type="SMR" id="A0A8B8F8C1"/>
<dbReference type="CDD" id="cd11056">
    <property type="entry name" value="CYP6-like"/>
    <property type="match status" value="1"/>
</dbReference>
<keyword evidence="7" id="KW-0256">Endoplasmic reticulum</keyword>
<dbReference type="PRINTS" id="PR00385">
    <property type="entry name" value="P450"/>
</dbReference>
<evidence type="ECO:0000256" key="9">
    <source>
        <dbReference type="ARBA" id="ARBA00023002"/>
    </source>
</evidence>
<dbReference type="Gene3D" id="1.10.630.10">
    <property type="entry name" value="Cytochrome P450"/>
    <property type="match status" value="1"/>
</dbReference>
<evidence type="ECO:0000313" key="16">
    <source>
        <dbReference type="RefSeq" id="XP_025407084.1"/>
    </source>
</evidence>
<dbReference type="SUPFAM" id="SSF48264">
    <property type="entry name" value="Cytochrome P450"/>
    <property type="match status" value="1"/>
</dbReference>
<evidence type="ECO:0000256" key="8">
    <source>
        <dbReference type="ARBA" id="ARBA00022848"/>
    </source>
</evidence>
<gene>
    <name evidence="16" type="primary">LOC112681032</name>
</gene>
<keyword evidence="8" id="KW-0492">Microsome</keyword>
<dbReference type="AlphaFoldDB" id="A0A8B8F8C1"/>
<evidence type="ECO:0000256" key="5">
    <source>
        <dbReference type="ARBA" id="ARBA00022617"/>
    </source>
</evidence>
<feature type="binding site" description="axial binding residue" evidence="13">
    <location>
        <position position="454"/>
    </location>
    <ligand>
        <name>heme</name>
        <dbReference type="ChEBI" id="CHEBI:30413"/>
    </ligand>
    <ligandPart>
        <name>Fe</name>
        <dbReference type="ChEBI" id="CHEBI:18248"/>
    </ligandPart>
</feature>
<evidence type="ECO:0000256" key="12">
    <source>
        <dbReference type="ARBA" id="ARBA00023136"/>
    </source>
</evidence>
<comment type="similarity">
    <text evidence="4 14">Belongs to the cytochrome P450 family.</text>
</comment>
<comment type="cofactor">
    <cofactor evidence="1 13">
        <name>heme</name>
        <dbReference type="ChEBI" id="CHEBI:30413"/>
    </cofactor>
</comment>
<keyword evidence="11 14" id="KW-0503">Monooxygenase</keyword>
<keyword evidence="12" id="KW-0472">Membrane</keyword>
<protein>
    <submittedName>
        <fullName evidence="16">Cytochrome P450 6a2-like</fullName>
    </submittedName>
</protein>
<dbReference type="GO" id="GO:0005506">
    <property type="term" value="F:iron ion binding"/>
    <property type="evidence" value="ECO:0007669"/>
    <property type="project" value="InterPro"/>
</dbReference>
<evidence type="ECO:0000256" key="11">
    <source>
        <dbReference type="ARBA" id="ARBA00023033"/>
    </source>
</evidence>
<evidence type="ECO:0000256" key="7">
    <source>
        <dbReference type="ARBA" id="ARBA00022824"/>
    </source>
</evidence>
<evidence type="ECO:0000256" key="3">
    <source>
        <dbReference type="ARBA" id="ARBA00004406"/>
    </source>
</evidence>
<keyword evidence="15" id="KW-1185">Reference proteome</keyword>
<keyword evidence="10 13" id="KW-0408">Iron</keyword>